<feature type="transmembrane region" description="Helical" evidence="13">
    <location>
        <begin position="329"/>
        <end position="348"/>
    </location>
</feature>
<evidence type="ECO:0000256" key="13">
    <source>
        <dbReference type="SAM" id="Phobius"/>
    </source>
</evidence>
<feature type="transmembrane region" description="Helical" evidence="13">
    <location>
        <begin position="233"/>
        <end position="258"/>
    </location>
</feature>
<evidence type="ECO:0000313" key="14">
    <source>
        <dbReference type="EMBL" id="VUX07103.1"/>
    </source>
</evidence>
<keyword evidence="11 13" id="KW-0472">Membrane</keyword>
<evidence type="ECO:0000256" key="8">
    <source>
        <dbReference type="ARBA" id="ARBA00022958"/>
    </source>
</evidence>
<keyword evidence="9 13" id="KW-1133">Transmembrane helix</keyword>
<feature type="transmembrane region" description="Helical" evidence="13">
    <location>
        <begin position="459"/>
        <end position="477"/>
    </location>
</feature>
<evidence type="ECO:0000256" key="5">
    <source>
        <dbReference type="ARBA" id="ARBA00022519"/>
    </source>
</evidence>
<keyword evidence="5" id="KW-0997">Cell inner membrane</keyword>
<evidence type="ECO:0000256" key="12">
    <source>
        <dbReference type="PIRSR" id="PIRSR006247-1"/>
    </source>
</evidence>
<feature type="binding site" evidence="12">
    <location>
        <position position="430"/>
    </location>
    <ligand>
        <name>K(+)</name>
        <dbReference type="ChEBI" id="CHEBI:29103"/>
    </ligand>
</feature>
<keyword evidence="3" id="KW-0813">Transport</keyword>
<evidence type="ECO:0000256" key="3">
    <source>
        <dbReference type="ARBA" id="ARBA00022448"/>
    </source>
</evidence>
<name>A0A564TIK2_9FIRM</name>
<feature type="transmembrane region" description="Helical" evidence="13">
    <location>
        <begin position="131"/>
        <end position="150"/>
    </location>
</feature>
<evidence type="ECO:0000256" key="10">
    <source>
        <dbReference type="ARBA" id="ARBA00023065"/>
    </source>
</evidence>
<feature type="binding site" evidence="12">
    <location>
        <position position="313"/>
    </location>
    <ligand>
        <name>K(+)</name>
        <dbReference type="ChEBI" id="CHEBI:29103"/>
    </ligand>
</feature>
<evidence type="ECO:0000256" key="11">
    <source>
        <dbReference type="ARBA" id="ARBA00023136"/>
    </source>
</evidence>
<evidence type="ECO:0000313" key="15">
    <source>
        <dbReference type="Proteomes" id="UP000398619"/>
    </source>
</evidence>
<comment type="subcellular location">
    <subcellularLocation>
        <location evidence="1">Cell inner membrane</location>
        <topology evidence="1">Multi-pass membrane protein</topology>
    </subcellularLocation>
</comment>
<feature type="binding site" evidence="12">
    <location>
        <position position="429"/>
    </location>
    <ligand>
        <name>K(+)</name>
        <dbReference type="ChEBI" id="CHEBI:29103"/>
    </ligand>
</feature>
<evidence type="ECO:0000256" key="7">
    <source>
        <dbReference type="ARBA" id="ARBA00022692"/>
    </source>
</evidence>
<dbReference type="RefSeq" id="WP_028088232.1">
    <property type="nucleotide sequence ID" value="NZ_CABHNM010000034.1"/>
</dbReference>
<keyword evidence="7 13" id="KW-0812">Transmembrane</keyword>
<feature type="transmembrane region" description="Helical" evidence="13">
    <location>
        <begin position="70"/>
        <end position="93"/>
    </location>
</feature>
<accession>A0A564TIK2</accession>
<dbReference type="InterPro" id="IPR004772">
    <property type="entry name" value="TrkH"/>
</dbReference>
<dbReference type="PANTHER" id="PTHR32024">
    <property type="entry name" value="TRK SYSTEM POTASSIUM UPTAKE PROTEIN TRKG-RELATED"/>
    <property type="match status" value="1"/>
</dbReference>
<feature type="binding site" evidence="12">
    <location>
        <position position="218"/>
    </location>
    <ligand>
        <name>K(+)</name>
        <dbReference type="ChEBI" id="CHEBI:29103"/>
    </ligand>
</feature>
<reference evidence="14 15" key="1">
    <citation type="submission" date="2019-07" db="EMBL/GenBank/DDBJ databases">
        <authorList>
            <person name="Hibberd C M."/>
            <person name="Gehrig L. J."/>
            <person name="Chang H.-W."/>
            <person name="Venkatesh S."/>
        </authorList>
    </citation>
    <scope>NUCLEOTIDE SEQUENCE [LARGE SCALE GENOMIC DNA]</scope>
    <source>
        <strain evidence="14">Dorea_longicatena_SSTS_Bg7063</strain>
    </source>
</reference>
<organism evidence="14 15">
    <name type="scientific">Dorea longicatena</name>
    <dbReference type="NCBI Taxonomy" id="88431"/>
    <lineage>
        <taxon>Bacteria</taxon>
        <taxon>Bacillati</taxon>
        <taxon>Bacillota</taxon>
        <taxon>Clostridia</taxon>
        <taxon>Lachnospirales</taxon>
        <taxon>Lachnospiraceae</taxon>
        <taxon>Dorea</taxon>
    </lineage>
</organism>
<dbReference type="GO" id="GO:0005886">
    <property type="term" value="C:plasma membrane"/>
    <property type="evidence" value="ECO:0007669"/>
    <property type="project" value="UniProtKB-SubCell"/>
</dbReference>
<evidence type="ECO:0000256" key="2">
    <source>
        <dbReference type="ARBA" id="ARBA00009137"/>
    </source>
</evidence>
<keyword evidence="12" id="KW-0479">Metal-binding</keyword>
<feature type="transmembrane region" description="Helical" evidence="13">
    <location>
        <begin position="270"/>
        <end position="292"/>
    </location>
</feature>
<dbReference type="Pfam" id="PF02386">
    <property type="entry name" value="TrkH"/>
    <property type="match status" value="1"/>
</dbReference>
<keyword evidence="10" id="KW-0406">Ion transport</keyword>
<evidence type="ECO:0000256" key="9">
    <source>
        <dbReference type="ARBA" id="ARBA00022989"/>
    </source>
</evidence>
<sequence>MNTKMVRYILCRMLGVEAALLLVPVLVAVIYQEKCGIVFLIPIVILCLLFWVVGRKRPEHGQIYGKEGMVIVALAWILWSLFGAMPFTFSGYIPSYVDAFFETVSGFTTTGSSIIPDVEVLPHCLLFWRSFTHWIGGMGVLVFVLVVTSLDRKNSMYLMRAEVPGPEKDKLVPKAMSTARILYGMYLILTVIEMVFLVIGGMNLFDSMIFSFGSAGTGGFSNYADSVAHFNSAYIDGVITVFCALFGVNFALFYFMILGDFKSILKNEELRTYILLIAGATAAIMLNIHSLYPTIGKSFRYAVFQVVTVITTTGYATADFAQWPMFSKAVLMMLMVIGACASSTGGGIKVSRLLVGMKCVKREIVQLAHPKSVGIIRIGGKKVSSDVLRTIYIYFIAYVGILIGSVVLVSLDNFDFETTFSAVLTTLGNVGPGMAQVGPMGNFAEFSPLSKLILCFDMLAGRLEIFPFLVLFTAPAWRRKF</sequence>
<proteinExistence type="inferred from homology"/>
<dbReference type="PIRSF" id="PIRSF006247">
    <property type="entry name" value="TrkH"/>
    <property type="match status" value="1"/>
</dbReference>
<gene>
    <name evidence="14" type="primary">trkG</name>
    <name evidence="14" type="ORF">DLSSTS7063_00129</name>
</gene>
<dbReference type="InterPro" id="IPR003445">
    <property type="entry name" value="Cat_transpt"/>
</dbReference>
<comment type="similarity">
    <text evidence="2">Belongs to the TrkH potassium transport family.</text>
</comment>
<feature type="binding site" evidence="12">
    <location>
        <position position="312"/>
    </location>
    <ligand>
        <name>K(+)</name>
        <dbReference type="ChEBI" id="CHEBI:29103"/>
    </ligand>
</feature>
<dbReference type="Proteomes" id="UP000398619">
    <property type="component" value="Unassembled WGS sequence"/>
</dbReference>
<evidence type="ECO:0000256" key="1">
    <source>
        <dbReference type="ARBA" id="ARBA00004429"/>
    </source>
</evidence>
<feature type="transmembrane region" description="Helical" evidence="13">
    <location>
        <begin position="181"/>
        <end position="205"/>
    </location>
</feature>
<feature type="binding site" evidence="12">
    <location>
        <position position="109"/>
    </location>
    <ligand>
        <name>K(+)</name>
        <dbReference type="ChEBI" id="CHEBI:29103"/>
    </ligand>
</feature>
<dbReference type="AlphaFoldDB" id="A0A564TIK2"/>
<keyword evidence="4" id="KW-1003">Cell membrane</keyword>
<feature type="transmembrane region" description="Helical" evidence="13">
    <location>
        <begin position="391"/>
        <end position="411"/>
    </location>
</feature>
<keyword evidence="8 12" id="KW-0630">Potassium</keyword>
<evidence type="ECO:0000256" key="6">
    <source>
        <dbReference type="ARBA" id="ARBA00022538"/>
    </source>
</evidence>
<feature type="transmembrane region" description="Helical" evidence="13">
    <location>
        <begin position="9"/>
        <end position="31"/>
    </location>
</feature>
<dbReference type="PANTHER" id="PTHR32024:SF2">
    <property type="entry name" value="TRK SYSTEM POTASSIUM UPTAKE PROTEIN TRKG-RELATED"/>
    <property type="match status" value="1"/>
</dbReference>
<feature type="binding site" evidence="12">
    <location>
        <position position="110"/>
    </location>
    <ligand>
        <name>K(+)</name>
        <dbReference type="ChEBI" id="CHEBI:29103"/>
    </ligand>
</feature>
<dbReference type="GO" id="GO:0015379">
    <property type="term" value="F:potassium:chloride symporter activity"/>
    <property type="evidence" value="ECO:0007669"/>
    <property type="project" value="InterPro"/>
</dbReference>
<dbReference type="GO" id="GO:0046872">
    <property type="term" value="F:metal ion binding"/>
    <property type="evidence" value="ECO:0007669"/>
    <property type="project" value="UniProtKB-KW"/>
</dbReference>
<evidence type="ECO:0000256" key="4">
    <source>
        <dbReference type="ARBA" id="ARBA00022475"/>
    </source>
</evidence>
<protein>
    <submittedName>
        <fullName evidence="14">Trk system potassium uptake protein TrkG</fullName>
    </submittedName>
</protein>
<feature type="transmembrane region" description="Helical" evidence="13">
    <location>
        <begin position="37"/>
        <end position="54"/>
    </location>
</feature>
<dbReference type="EMBL" id="CABHNM010000034">
    <property type="protein sequence ID" value="VUX07103.1"/>
    <property type="molecule type" value="Genomic_DNA"/>
</dbReference>
<keyword evidence="6" id="KW-0633">Potassium transport</keyword>